<evidence type="ECO:0000313" key="2">
    <source>
        <dbReference type="EMBL" id="KAA8631093.1"/>
    </source>
</evidence>
<dbReference type="AlphaFoldDB" id="A0A8S8ZM25"/>
<feature type="region of interest" description="Disordered" evidence="1">
    <location>
        <begin position="1"/>
        <end position="98"/>
    </location>
</feature>
<name>A0A8S8ZM25_SORMA</name>
<sequence>MPKKRAASPARSPVAKRTRTVPKKAAAPKSTALKPAASSSRRKTATVSRDSRPKERPLSPEDPPLPDRNTPGSVGSSVIPRSFAVYAEPKNDEPKPPARVKVSELQMPRAYFYPMRKEEDM</sequence>
<proteinExistence type="predicted"/>
<gene>
    <name evidence="2" type="ORF">SMACR_08942</name>
</gene>
<accession>A0A8S8ZM25</accession>
<evidence type="ECO:0000256" key="1">
    <source>
        <dbReference type="SAM" id="MobiDB-lite"/>
    </source>
</evidence>
<protein>
    <submittedName>
        <fullName evidence="2">Uncharacterized protein</fullName>
    </submittedName>
</protein>
<dbReference type="Proteomes" id="UP000433876">
    <property type="component" value="Unassembled WGS sequence"/>
</dbReference>
<organism evidence="2 3">
    <name type="scientific">Sordaria macrospora</name>
    <dbReference type="NCBI Taxonomy" id="5147"/>
    <lineage>
        <taxon>Eukaryota</taxon>
        <taxon>Fungi</taxon>
        <taxon>Dikarya</taxon>
        <taxon>Ascomycota</taxon>
        <taxon>Pezizomycotina</taxon>
        <taxon>Sordariomycetes</taxon>
        <taxon>Sordariomycetidae</taxon>
        <taxon>Sordariales</taxon>
        <taxon>Sordariaceae</taxon>
        <taxon>Sordaria</taxon>
    </lineage>
</organism>
<evidence type="ECO:0000313" key="3">
    <source>
        <dbReference type="Proteomes" id="UP000433876"/>
    </source>
</evidence>
<dbReference type="EMBL" id="NMPR01000086">
    <property type="protein sequence ID" value="KAA8631093.1"/>
    <property type="molecule type" value="Genomic_DNA"/>
</dbReference>
<dbReference type="VEuPathDB" id="FungiDB:SMAC_08942"/>
<comment type="caution">
    <text evidence="2">The sequence shown here is derived from an EMBL/GenBank/DDBJ whole genome shotgun (WGS) entry which is preliminary data.</text>
</comment>
<feature type="compositionally biased region" description="Basic and acidic residues" evidence="1">
    <location>
        <begin position="49"/>
        <end position="59"/>
    </location>
</feature>
<reference evidence="2 3" key="1">
    <citation type="submission" date="2017-07" db="EMBL/GenBank/DDBJ databases">
        <title>Genome sequence of the Sordaria macrospora wild type strain R19027.</title>
        <authorList>
            <person name="Nowrousian M."/>
            <person name="Teichert I."/>
            <person name="Kueck U."/>
        </authorList>
    </citation>
    <scope>NUCLEOTIDE SEQUENCE [LARGE SCALE GENOMIC DNA]</scope>
    <source>
        <strain evidence="2 3">R19027</strain>
        <tissue evidence="2">Mycelium</tissue>
    </source>
</reference>